<proteinExistence type="predicted"/>
<organism evidence="1 2">
    <name type="scientific">Kosakonia phage Kc263</name>
    <dbReference type="NCBI Taxonomy" id="2863194"/>
    <lineage>
        <taxon>Viruses</taxon>
        <taxon>Duplodnaviria</taxon>
        <taxon>Heunggongvirae</taxon>
        <taxon>Uroviricota</taxon>
        <taxon>Caudoviricetes</taxon>
        <taxon>Chimalliviridae</taxon>
        <taxon>Branisovskavirus</taxon>
        <taxon>Branisovskavirus Kc263</taxon>
    </lineage>
</organism>
<accession>A0AAE8BEI2</accession>
<dbReference type="EMBL" id="MZ348422">
    <property type="protein sequence ID" value="QYN79926.1"/>
    <property type="molecule type" value="Genomic_DNA"/>
</dbReference>
<protein>
    <submittedName>
        <fullName evidence="1">Uncharacterized protein</fullName>
    </submittedName>
</protein>
<name>A0AAE8BEI2_9CAUD</name>
<dbReference type="Proteomes" id="UP000828443">
    <property type="component" value="Segment"/>
</dbReference>
<sequence length="214" mass="24018">MKTEKLYGEGATKEEVVNLLTNWAEKARVHCLTAEAQAIVTEIDMVNAMTEAEFVEYIVLNKHGITDTINAVEKRLELHVSLTKGLSHPLDDSSRILGTNINGRPLNGYAPKEKMAGPLHDLYNICGSRLSMMGSKESVNTRVLEIQSLKSKRDVAIRYGKVEEAIELDSQLEKLAKEELCEMFQCEHMVTPTTWLDMLEHQIEISTATSNKDI</sequence>
<dbReference type="RefSeq" id="YP_010676738.1">
    <property type="nucleotide sequence ID" value="NC_071015.1"/>
</dbReference>
<reference evidence="1" key="1">
    <citation type="journal article" date="2021" name="Viruses">
        <title>Novel Viruses That Lyse Plant and Human Strains of Kosakonia cowanii.</title>
        <authorList>
            <person name="Petrzik K."/>
            <person name="Brazdova S."/>
            <person name="Krawczyk K."/>
        </authorList>
    </citation>
    <scope>NUCLEOTIDE SEQUENCE</scope>
</reference>
<keyword evidence="2" id="KW-1185">Reference proteome</keyword>
<evidence type="ECO:0000313" key="2">
    <source>
        <dbReference type="Proteomes" id="UP000828443"/>
    </source>
</evidence>
<evidence type="ECO:0000313" key="1">
    <source>
        <dbReference type="EMBL" id="QYN79926.1"/>
    </source>
</evidence>
<dbReference type="GeneID" id="77953103"/>
<dbReference type="KEGG" id="vg:77953103"/>